<dbReference type="WBParaSite" id="Csp11.Scaffold629.g12138.t1">
    <property type="protein sequence ID" value="Csp11.Scaffold629.g12138.t1"/>
    <property type="gene ID" value="Csp11.Scaffold629.g12138"/>
</dbReference>
<keyword evidence="1" id="KW-1185">Reference proteome</keyword>
<reference evidence="2" key="1">
    <citation type="submission" date="2016-11" db="UniProtKB">
        <authorList>
            <consortium name="WormBaseParasite"/>
        </authorList>
    </citation>
    <scope>IDENTIFICATION</scope>
</reference>
<organism evidence="1 2">
    <name type="scientific">Caenorhabditis tropicalis</name>
    <dbReference type="NCBI Taxonomy" id="1561998"/>
    <lineage>
        <taxon>Eukaryota</taxon>
        <taxon>Metazoa</taxon>
        <taxon>Ecdysozoa</taxon>
        <taxon>Nematoda</taxon>
        <taxon>Chromadorea</taxon>
        <taxon>Rhabditida</taxon>
        <taxon>Rhabditina</taxon>
        <taxon>Rhabditomorpha</taxon>
        <taxon>Rhabditoidea</taxon>
        <taxon>Rhabditidae</taxon>
        <taxon>Peloderinae</taxon>
        <taxon>Caenorhabditis</taxon>
    </lineage>
</organism>
<evidence type="ECO:0000313" key="1">
    <source>
        <dbReference type="Proteomes" id="UP000095282"/>
    </source>
</evidence>
<sequence length="117" mass="13568">MPLKTSATVRLQSNHYTTFTDFYEKIIDKEELKVGTTLTVSYIGSHIEMKRFISFLERQENLRETIWNGRLSFTIDLASGDEKELVVTWNVSGTVFETKRHITLMVLPKGSSKDREH</sequence>
<protein>
    <submittedName>
        <fullName evidence="2">Fn3_like domain-containing protein</fullName>
    </submittedName>
</protein>
<proteinExistence type="predicted"/>
<evidence type="ECO:0000313" key="2">
    <source>
        <dbReference type="WBParaSite" id="Csp11.Scaffold629.g12138.t1"/>
    </source>
</evidence>
<accession>A0A1I7TVA5</accession>
<dbReference type="AlphaFoldDB" id="A0A1I7TVA5"/>
<dbReference type="Proteomes" id="UP000095282">
    <property type="component" value="Unplaced"/>
</dbReference>
<dbReference type="eggNOG" id="ENOG502TFZN">
    <property type="taxonomic scope" value="Eukaryota"/>
</dbReference>
<name>A0A1I7TVA5_9PELO</name>